<dbReference type="CDD" id="cd19481">
    <property type="entry name" value="RecA-like_protease"/>
    <property type="match status" value="1"/>
</dbReference>
<dbReference type="Pfam" id="PF24581">
    <property type="entry name" value="DUF7608"/>
    <property type="match status" value="1"/>
</dbReference>
<proteinExistence type="predicted"/>
<feature type="compositionally biased region" description="Polar residues" evidence="6">
    <location>
        <begin position="865"/>
        <end position="878"/>
    </location>
</feature>
<organism evidence="8 9">
    <name type="scientific">Polychaeton citri CBS 116435</name>
    <dbReference type="NCBI Taxonomy" id="1314669"/>
    <lineage>
        <taxon>Eukaryota</taxon>
        <taxon>Fungi</taxon>
        <taxon>Dikarya</taxon>
        <taxon>Ascomycota</taxon>
        <taxon>Pezizomycotina</taxon>
        <taxon>Dothideomycetes</taxon>
        <taxon>Dothideomycetidae</taxon>
        <taxon>Capnodiales</taxon>
        <taxon>Capnodiaceae</taxon>
        <taxon>Polychaeton</taxon>
    </lineage>
</organism>
<dbReference type="Pfam" id="PF00004">
    <property type="entry name" value="AAA"/>
    <property type="match status" value="1"/>
</dbReference>
<reference evidence="8" key="1">
    <citation type="journal article" date="2020" name="Stud. Mycol.">
        <title>101 Dothideomycetes genomes: a test case for predicting lifestyles and emergence of pathogens.</title>
        <authorList>
            <person name="Haridas S."/>
            <person name="Albert R."/>
            <person name="Binder M."/>
            <person name="Bloem J."/>
            <person name="Labutti K."/>
            <person name="Salamov A."/>
            <person name="Andreopoulos B."/>
            <person name="Baker S."/>
            <person name="Barry K."/>
            <person name="Bills G."/>
            <person name="Bluhm B."/>
            <person name="Cannon C."/>
            <person name="Castanera R."/>
            <person name="Culley D."/>
            <person name="Daum C."/>
            <person name="Ezra D."/>
            <person name="Gonzalez J."/>
            <person name="Henrissat B."/>
            <person name="Kuo A."/>
            <person name="Liang C."/>
            <person name="Lipzen A."/>
            <person name="Lutzoni F."/>
            <person name="Magnuson J."/>
            <person name="Mondo S."/>
            <person name="Nolan M."/>
            <person name="Ohm R."/>
            <person name="Pangilinan J."/>
            <person name="Park H.-J."/>
            <person name="Ramirez L."/>
            <person name="Alfaro M."/>
            <person name="Sun H."/>
            <person name="Tritt A."/>
            <person name="Yoshinaga Y."/>
            <person name="Zwiers L.-H."/>
            <person name="Turgeon B."/>
            <person name="Goodwin S."/>
            <person name="Spatafora J."/>
            <person name="Crous P."/>
            <person name="Grigoriev I."/>
        </authorList>
    </citation>
    <scope>NUCLEOTIDE SEQUENCE</scope>
    <source>
        <strain evidence="8">CBS 116435</strain>
    </source>
</reference>
<dbReference type="Proteomes" id="UP000799441">
    <property type="component" value="Unassembled WGS sequence"/>
</dbReference>
<name>A0A9P4QBE0_9PEZI</name>
<accession>A0A9P4QBE0</accession>
<feature type="compositionally biased region" description="Polar residues" evidence="6">
    <location>
        <begin position="18"/>
        <end position="30"/>
    </location>
</feature>
<evidence type="ECO:0000256" key="4">
    <source>
        <dbReference type="ARBA" id="ARBA00022840"/>
    </source>
</evidence>
<dbReference type="InterPro" id="IPR003959">
    <property type="entry name" value="ATPase_AAA_core"/>
</dbReference>
<keyword evidence="4" id="KW-0067">ATP-binding</keyword>
<keyword evidence="3" id="KW-1000">Mitochondrion outer membrane</keyword>
<dbReference type="InterPro" id="IPR056027">
    <property type="entry name" value="DUF7608"/>
</dbReference>
<keyword evidence="9" id="KW-1185">Reference proteome</keyword>
<feature type="compositionally biased region" description="Low complexity" evidence="6">
    <location>
        <begin position="554"/>
        <end position="571"/>
    </location>
</feature>
<dbReference type="SMART" id="SM00382">
    <property type="entry name" value="AAA"/>
    <property type="match status" value="1"/>
</dbReference>
<protein>
    <submittedName>
        <fullName evidence="8">AAA-domain-containing protein</fullName>
    </submittedName>
</protein>
<evidence type="ECO:0000313" key="9">
    <source>
        <dbReference type="Proteomes" id="UP000799441"/>
    </source>
</evidence>
<comment type="subcellular location">
    <subcellularLocation>
        <location evidence="1">Mitochondrion outer membrane</location>
        <topology evidence="1">Single-pass membrane protein</topology>
    </subcellularLocation>
</comment>
<feature type="domain" description="AAA+ ATPase" evidence="7">
    <location>
        <begin position="955"/>
        <end position="1089"/>
    </location>
</feature>
<keyword evidence="5" id="KW-0496">Mitochondrion</keyword>
<dbReference type="InterPro" id="IPR041569">
    <property type="entry name" value="AAA_lid_3"/>
</dbReference>
<dbReference type="GO" id="GO:0016887">
    <property type="term" value="F:ATP hydrolysis activity"/>
    <property type="evidence" value="ECO:0007669"/>
    <property type="project" value="InterPro"/>
</dbReference>
<feature type="compositionally biased region" description="Basic residues" evidence="6">
    <location>
        <begin position="114"/>
        <end position="123"/>
    </location>
</feature>
<evidence type="ECO:0000256" key="5">
    <source>
        <dbReference type="ARBA" id="ARBA00023128"/>
    </source>
</evidence>
<dbReference type="InterPro" id="IPR003960">
    <property type="entry name" value="ATPase_AAA_CS"/>
</dbReference>
<dbReference type="Pfam" id="PF17862">
    <property type="entry name" value="AAA_lid_3"/>
    <property type="match status" value="1"/>
</dbReference>
<dbReference type="InterPro" id="IPR003593">
    <property type="entry name" value="AAA+_ATPase"/>
</dbReference>
<dbReference type="EMBL" id="MU003773">
    <property type="protein sequence ID" value="KAF2724082.1"/>
    <property type="molecule type" value="Genomic_DNA"/>
</dbReference>
<evidence type="ECO:0000259" key="7">
    <source>
        <dbReference type="SMART" id="SM00382"/>
    </source>
</evidence>
<gene>
    <name evidence="8" type="ORF">K431DRAFT_282348</name>
</gene>
<keyword evidence="2" id="KW-0547">Nucleotide-binding</keyword>
<dbReference type="GO" id="GO:0005524">
    <property type="term" value="F:ATP binding"/>
    <property type="evidence" value="ECO:0007669"/>
    <property type="project" value="UniProtKB-KW"/>
</dbReference>
<evidence type="ECO:0000256" key="6">
    <source>
        <dbReference type="SAM" id="MobiDB-lite"/>
    </source>
</evidence>
<keyword evidence="3" id="KW-0472">Membrane</keyword>
<evidence type="ECO:0000313" key="8">
    <source>
        <dbReference type="EMBL" id="KAF2724082.1"/>
    </source>
</evidence>
<dbReference type="SUPFAM" id="SSF52540">
    <property type="entry name" value="P-loop containing nucleoside triphosphate hydrolases"/>
    <property type="match status" value="1"/>
</dbReference>
<dbReference type="InterPro" id="IPR051701">
    <property type="entry name" value="Mito_OM_Translocase_MSP1"/>
</dbReference>
<feature type="compositionally biased region" description="Basic and acidic residues" evidence="6">
    <location>
        <begin position="52"/>
        <end position="73"/>
    </location>
</feature>
<dbReference type="PROSITE" id="PS00674">
    <property type="entry name" value="AAA"/>
    <property type="match status" value="1"/>
</dbReference>
<feature type="compositionally biased region" description="Basic and acidic residues" evidence="6">
    <location>
        <begin position="1218"/>
        <end position="1231"/>
    </location>
</feature>
<feature type="compositionally biased region" description="Basic and acidic residues" evidence="6">
    <location>
        <begin position="83"/>
        <end position="112"/>
    </location>
</feature>
<dbReference type="InterPro" id="IPR027417">
    <property type="entry name" value="P-loop_NTPase"/>
</dbReference>
<dbReference type="OrthoDB" id="39734at2759"/>
<feature type="region of interest" description="Disordered" evidence="6">
    <location>
        <begin position="1"/>
        <end position="135"/>
    </location>
</feature>
<comment type="caution">
    <text evidence="8">The sequence shown here is derived from an EMBL/GenBank/DDBJ whole genome shotgun (WGS) entry which is preliminary data.</text>
</comment>
<dbReference type="PANTHER" id="PTHR45644">
    <property type="entry name" value="AAA ATPASE, PUTATIVE (AFU_ORTHOLOGUE AFUA_2G12920)-RELATED-RELATED"/>
    <property type="match status" value="1"/>
</dbReference>
<evidence type="ECO:0000256" key="2">
    <source>
        <dbReference type="ARBA" id="ARBA00022741"/>
    </source>
</evidence>
<feature type="compositionally biased region" description="Basic and acidic residues" evidence="6">
    <location>
        <begin position="1242"/>
        <end position="1255"/>
    </location>
</feature>
<dbReference type="GO" id="GO:0005741">
    <property type="term" value="C:mitochondrial outer membrane"/>
    <property type="evidence" value="ECO:0007669"/>
    <property type="project" value="UniProtKB-SubCell"/>
</dbReference>
<feature type="region of interest" description="Disordered" evidence="6">
    <location>
        <begin position="548"/>
        <end position="571"/>
    </location>
</feature>
<evidence type="ECO:0000256" key="1">
    <source>
        <dbReference type="ARBA" id="ARBA00004572"/>
    </source>
</evidence>
<feature type="region of interest" description="Disordered" evidence="6">
    <location>
        <begin position="862"/>
        <end position="886"/>
    </location>
</feature>
<dbReference type="Gene3D" id="3.40.50.300">
    <property type="entry name" value="P-loop containing nucleotide triphosphate hydrolases"/>
    <property type="match status" value="1"/>
</dbReference>
<dbReference type="Gene3D" id="1.10.8.60">
    <property type="match status" value="1"/>
</dbReference>
<evidence type="ECO:0000256" key="3">
    <source>
        <dbReference type="ARBA" id="ARBA00022787"/>
    </source>
</evidence>
<dbReference type="PANTHER" id="PTHR45644:SF56">
    <property type="entry name" value="AAA ATPASE, PUTATIVE (AFU_ORTHOLOGUE AFUA_2G12920)-RELATED"/>
    <property type="match status" value="1"/>
</dbReference>
<sequence>MRQAARQSARWIRRHQTRTVSPLQGGNCLQQRRPFSAGPIRLQDNKPPNGSSEHEKQLKEQREREQQVRDAQQRHQSQQQQQSRDDDVSKQEESVDGDADQHQQNGDREARRSGLSRRTYRQRRTAEAPKPPPIPEWFLKHNVQLEVERVQLEPAYSLGFDLKCYDTETGHILFTAPNVHAYPAEHFKPTEYWILPRDAISTEDVLAEQPTPLQAPLNVDTESNDGASTMKGFFDSKQPPQVEAKEEPPIVSQTEDQHITYAEFIEVHKPRLEAERQELPEDLQARQQLAEEWKQGKSTCDGVFELSLPEHLRHVDDVDSLPLHTLLLEIVSSAHASLSMVGTQQPSPLTTSRVDISLVCPDDHSHRDMDGFVQVIATMLQADTITLDANDLAELSSEYVGGGHDSIGSFASLGYDVFDGFAAATPTRAFKRPSDVDVDQFDENELDDEEEVDDSNYINPGMPPAGAFGSIDDLRKALEGKKHELSKALGGIPIVIGAKEIPLPAYTGARAQNNRRSAGNEEARLNVQWEDQRLGAFLDSLLDAPNAKQEGAVNSTSNTQKSSKKTSSQEQNIYVMERQARLKRFKEQCRPYWPTSAANFTSQMIRIMERDHGRYPSKADGEILYEFDIFPSDEGNADSQPLPAPNTRRRIVVHIRDLKDLCASPLGDAIVEKLVRVVQKRRRKGQEIIIIGSTSKSLPGSATDLVEEEGGPFRTIVVPPLFYFTNKEFETWKEAKLPPPEKSIVDGGYHRILEINLRHIQSMLRRLRPDTVGDLMDESTQRYLHFPGTAVLSKKVLSLNQVQRLVLTAIGLSHECLAAPNVQPLHVAATLAILSRNDRAVQSWQTYRDIVEDKSLKAAAAAAATDSTTEAGEHNTTNEQDKAAEDGKARIEQLKSKCNPHEVRLLSGVVDPSNIKTAFADVHAPAETIDALKTLTTLSLLRPDAFKYGVLANDRLPGLLLYGPPGTGKTLLAKAVAKESQATVLEVSGAQIYEKYVGEGEKMVKAVFSLAKKLSPCIVFIDEADAIFGSRGGHGNRNTHREIINQFLREWDGMDDHSVFMMVASNRPFDLDDAVLRRLPRRLLIDLPTVKDREGILNIHLKGEILASTVQIAKLAEQTPLYSGSDLKNLCVAAALAAVREENDLMAQHAEDKEFKLPEKRTLEDQHFEKAIQEISASISEDMSSLTAIRKFDEQFGDRRGRKKKNPYGFGLGGENANKIDEDSIRVRQADIKPASTPQVEATREIPRAQSKDRPSASPPS</sequence>
<dbReference type="AlphaFoldDB" id="A0A9P4QBE0"/>
<feature type="region of interest" description="Disordered" evidence="6">
    <location>
        <begin position="1198"/>
        <end position="1261"/>
    </location>
</feature>